<reference evidence="2 3" key="1">
    <citation type="submission" date="2017-09" db="EMBL/GenBank/DDBJ databases">
        <authorList>
            <person name="Varghese N."/>
            <person name="Submissions S."/>
        </authorList>
    </citation>
    <scope>NUCLEOTIDE SEQUENCE [LARGE SCALE GENOMIC DNA]</scope>
    <source>
        <strain evidence="2 3">OK806</strain>
    </source>
</reference>
<organism evidence="2 3">
    <name type="scientific">Caballeronia arationis</name>
    <dbReference type="NCBI Taxonomy" id="1777142"/>
    <lineage>
        <taxon>Bacteria</taxon>
        <taxon>Pseudomonadati</taxon>
        <taxon>Pseudomonadota</taxon>
        <taxon>Betaproteobacteria</taxon>
        <taxon>Burkholderiales</taxon>
        <taxon>Burkholderiaceae</taxon>
        <taxon>Caballeronia</taxon>
    </lineage>
</organism>
<evidence type="ECO:0000313" key="3">
    <source>
        <dbReference type="Proteomes" id="UP000219522"/>
    </source>
</evidence>
<evidence type="ECO:0000313" key="2">
    <source>
        <dbReference type="EMBL" id="SOE91497.1"/>
    </source>
</evidence>
<protein>
    <recommendedName>
        <fullName evidence="1">DUF2726 domain-containing protein</fullName>
    </recommendedName>
</protein>
<comment type="caution">
    <text evidence="2">The sequence shown here is derived from an EMBL/GenBank/DDBJ whole genome shotgun (WGS) entry which is preliminary data.</text>
</comment>
<sequence>MGPSFDVDLAQPERLRRALPETCIFPQVAMSAIIQPSATGKQRMVDLRRISQKRVDFAVYDKGLTLLAIIELDDRTHDAARDAVRDAYLTSAGIRTIRFESKAKPDEQRIRATLFPAETVSSSTTGSSLFAGV</sequence>
<feature type="domain" description="DUF2726" evidence="1">
    <location>
        <begin position="15"/>
        <end position="114"/>
    </location>
</feature>
<evidence type="ECO:0000259" key="1">
    <source>
        <dbReference type="Pfam" id="PF10881"/>
    </source>
</evidence>
<dbReference type="Proteomes" id="UP000219522">
    <property type="component" value="Unassembled WGS sequence"/>
</dbReference>
<gene>
    <name evidence="2" type="ORF">SAMN05446927_8425</name>
</gene>
<dbReference type="Pfam" id="PF10881">
    <property type="entry name" value="DUF2726"/>
    <property type="match status" value="1"/>
</dbReference>
<accession>A0A7Z7IF86</accession>
<dbReference type="AlphaFoldDB" id="A0A7Z7IF86"/>
<dbReference type="EMBL" id="OCSU01000004">
    <property type="protein sequence ID" value="SOE91497.1"/>
    <property type="molecule type" value="Genomic_DNA"/>
</dbReference>
<name>A0A7Z7IF86_9BURK</name>
<dbReference type="InterPro" id="IPR024402">
    <property type="entry name" value="DUF2726"/>
</dbReference>
<keyword evidence="3" id="KW-1185">Reference proteome</keyword>
<proteinExistence type="predicted"/>